<dbReference type="PANTHER" id="PTHR10155:SF0">
    <property type="entry name" value="SUPPRESSOR OF CYTOKINE SIGNALING AT 36E, ISOFORM D"/>
    <property type="match status" value="1"/>
</dbReference>
<feature type="compositionally biased region" description="Polar residues" evidence="3">
    <location>
        <begin position="469"/>
        <end position="479"/>
    </location>
</feature>
<dbReference type="InterPro" id="IPR036860">
    <property type="entry name" value="SH2_dom_sf"/>
</dbReference>
<evidence type="ECO:0000259" key="4">
    <source>
        <dbReference type="PROSITE" id="PS50001"/>
    </source>
</evidence>
<proteinExistence type="predicted"/>
<evidence type="ECO:0000313" key="5">
    <source>
        <dbReference type="EnsemblMetazoa" id="CLYHEMP020555.1"/>
    </source>
</evidence>
<evidence type="ECO:0000256" key="2">
    <source>
        <dbReference type="PROSITE-ProRule" id="PRU00191"/>
    </source>
</evidence>
<protein>
    <recommendedName>
        <fullName evidence="4">SH2 domain-containing protein</fullName>
    </recommendedName>
</protein>
<keyword evidence="6" id="KW-1185">Reference proteome</keyword>
<feature type="region of interest" description="Disordered" evidence="3">
    <location>
        <begin position="688"/>
        <end position="715"/>
    </location>
</feature>
<feature type="region of interest" description="Disordered" evidence="3">
    <location>
        <begin position="419"/>
        <end position="507"/>
    </location>
</feature>
<accession>A0A7M5XB68</accession>
<feature type="domain" description="SH2" evidence="4">
    <location>
        <begin position="527"/>
        <end position="599"/>
    </location>
</feature>
<dbReference type="InterPro" id="IPR000980">
    <property type="entry name" value="SH2"/>
</dbReference>
<evidence type="ECO:0000313" key="6">
    <source>
        <dbReference type="Proteomes" id="UP000594262"/>
    </source>
</evidence>
<feature type="compositionally biased region" description="Polar residues" evidence="3">
    <location>
        <begin position="36"/>
        <end position="54"/>
    </location>
</feature>
<keyword evidence="1 2" id="KW-0727">SH2 domain</keyword>
<feature type="compositionally biased region" description="Polar residues" evidence="3">
    <location>
        <begin position="488"/>
        <end position="498"/>
    </location>
</feature>
<dbReference type="PROSITE" id="PS50001">
    <property type="entry name" value="SH2"/>
    <property type="match status" value="1"/>
</dbReference>
<sequence>MTIIQPRLETYICTMEFDPAEPNPQLHISNIEPVHQQRSTNQQRFQFPPSTSNQGRSPTPPRGSPPTPRDNSGRPITPPRNSGQSSPNNLYSPTRRGSNGLSYSQGEQYFHGSQTLSQLPTSGRRQSPPYCPAPRIPSSPVTPQRSQASLQTPQIGLSSSQPNLRGHLPSPTHRRQQATPLAGVPSRSTASLPSHNTNRQRPRPLRHIGNEDITNRSASNSSPYHTFFQGAPATPAIPLSPTTPMSPSGPWNQAWGASNTHPSTEYVRYIDGKLEVKEKKALLDRYNEYWYVVKGKVVNNVLSSVKLFKFKDSNTHLEEHFIESCDLSLDRQLSVTNIFQDPKKGKYSFDLFNNKTKMSFRTYDKMIMYRWIYVFHDLIAQGKSADELPNLVNNKIPSCIFYIVGDDGELVPRYQNLPTRQPSQILADAPLPPRPPRRPSDPNITNFYTPHHQTIAKRNSVPPRGPPSRQGSFDKNSPVSPRGPPSRQPSFEINNNRGMPSRQKSFERCKNPEAELFKVGLQNRVKYYHRGMKRQEAEQLLETRPIGTYLIRDCSRDEKFFVLSYRDYIVVKHLEITYKGTGNYSFDEKNEYVTAEFVSPEVGVELFIEQKHRANRQEFHPHSLTDIFRRPPSPENSLPPFTQKKLIPTSPGHEYEEVKDTVISSGRRNSTKSDISAIYFHIDRATTKDPKDPKYVNYPRRGSAPDPTPSTNNQRYVNYPPPYNSVLQDYESVTSLNGGKERRRSNSDEEHHYVNGNQGNEEPHYENGTKYEDGNGYTRMENPYIRMGRNGATTPNGREIHGDTGAVEHEENVKHEP</sequence>
<feature type="region of interest" description="Disordered" evidence="3">
    <location>
        <begin position="735"/>
        <end position="817"/>
    </location>
</feature>
<feature type="compositionally biased region" description="Polar residues" evidence="3">
    <location>
        <begin position="139"/>
        <end position="163"/>
    </location>
</feature>
<dbReference type="CDD" id="cd00173">
    <property type="entry name" value="SH2"/>
    <property type="match status" value="1"/>
</dbReference>
<feature type="compositionally biased region" description="Polar residues" evidence="3">
    <location>
        <begin position="186"/>
        <end position="197"/>
    </location>
</feature>
<dbReference type="GeneID" id="136821401"/>
<name>A0A7M5XB68_9CNID</name>
<dbReference type="SUPFAM" id="SSF55550">
    <property type="entry name" value="SH2 domain"/>
    <property type="match status" value="1"/>
</dbReference>
<dbReference type="EnsemblMetazoa" id="CLYHEMT020555.1">
    <property type="protein sequence ID" value="CLYHEMP020555.1"/>
    <property type="gene ID" value="CLYHEMG020555"/>
</dbReference>
<feature type="compositionally biased region" description="Polar residues" evidence="3">
    <location>
        <begin position="215"/>
        <end position="224"/>
    </location>
</feature>
<reference evidence="5" key="1">
    <citation type="submission" date="2021-01" db="UniProtKB">
        <authorList>
            <consortium name="EnsemblMetazoa"/>
        </authorList>
    </citation>
    <scope>IDENTIFICATION</scope>
</reference>
<feature type="compositionally biased region" description="Pro residues" evidence="3">
    <location>
        <begin position="58"/>
        <end position="68"/>
    </location>
</feature>
<dbReference type="SMART" id="SM00252">
    <property type="entry name" value="SH2"/>
    <property type="match status" value="1"/>
</dbReference>
<dbReference type="Pfam" id="PF00017">
    <property type="entry name" value="SH2"/>
    <property type="match status" value="1"/>
</dbReference>
<evidence type="ECO:0000256" key="3">
    <source>
        <dbReference type="SAM" id="MobiDB-lite"/>
    </source>
</evidence>
<dbReference type="RefSeq" id="XP_066933739.1">
    <property type="nucleotide sequence ID" value="XM_067077638.1"/>
</dbReference>
<dbReference type="PANTHER" id="PTHR10155">
    <property type="entry name" value="PHOSPHATIDYLINOSITOL 3-KINASE REGULATORY SUBUNIT"/>
    <property type="match status" value="1"/>
</dbReference>
<dbReference type="GO" id="GO:0046935">
    <property type="term" value="F:1-phosphatidylinositol-3-kinase regulator activity"/>
    <property type="evidence" value="ECO:0007669"/>
    <property type="project" value="TreeGrafter"/>
</dbReference>
<feature type="compositionally biased region" description="Basic and acidic residues" evidence="3">
    <location>
        <begin position="798"/>
        <end position="817"/>
    </location>
</feature>
<dbReference type="GO" id="GO:0005942">
    <property type="term" value="C:phosphatidylinositol 3-kinase complex"/>
    <property type="evidence" value="ECO:0007669"/>
    <property type="project" value="TreeGrafter"/>
</dbReference>
<feature type="compositionally biased region" description="Basic and acidic residues" evidence="3">
    <location>
        <begin position="761"/>
        <end position="773"/>
    </location>
</feature>
<dbReference type="Proteomes" id="UP000594262">
    <property type="component" value="Unplaced"/>
</dbReference>
<organism evidence="5 6">
    <name type="scientific">Clytia hemisphaerica</name>
    <dbReference type="NCBI Taxonomy" id="252671"/>
    <lineage>
        <taxon>Eukaryota</taxon>
        <taxon>Metazoa</taxon>
        <taxon>Cnidaria</taxon>
        <taxon>Hydrozoa</taxon>
        <taxon>Hydroidolina</taxon>
        <taxon>Leptothecata</taxon>
        <taxon>Obeliida</taxon>
        <taxon>Clytiidae</taxon>
        <taxon>Clytia</taxon>
    </lineage>
</organism>
<feature type="compositionally biased region" description="Basic and acidic residues" evidence="3">
    <location>
        <begin position="744"/>
        <end position="753"/>
    </location>
</feature>
<dbReference type="AlphaFoldDB" id="A0A7M5XB68"/>
<feature type="region of interest" description="Disordered" evidence="3">
    <location>
        <begin position="35"/>
        <end position="235"/>
    </location>
</feature>
<dbReference type="Gene3D" id="3.30.505.10">
    <property type="entry name" value="SH2 domain"/>
    <property type="match status" value="1"/>
</dbReference>
<dbReference type="GO" id="GO:0046854">
    <property type="term" value="P:phosphatidylinositol phosphate biosynthetic process"/>
    <property type="evidence" value="ECO:0007669"/>
    <property type="project" value="TreeGrafter"/>
</dbReference>
<feature type="region of interest" description="Disordered" evidence="3">
    <location>
        <begin position="623"/>
        <end position="669"/>
    </location>
</feature>
<dbReference type="OrthoDB" id="5979828at2759"/>
<feature type="compositionally biased region" description="Polar residues" evidence="3">
    <location>
        <begin position="443"/>
        <end position="452"/>
    </location>
</feature>
<evidence type="ECO:0000256" key="1">
    <source>
        <dbReference type="ARBA" id="ARBA00022999"/>
    </source>
</evidence>
<feature type="compositionally biased region" description="Polar residues" evidence="3">
    <location>
        <begin position="79"/>
        <end position="125"/>
    </location>
</feature>